<dbReference type="Proteomes" id="UP001597097">
    <property type="component" value="Unassembled WGS sequence"/>
</dbReference>
<proteinExistence type="predicted"/>
<organism evidence="1 2">
    <name type="scientific">Nonomuraea guangzhouensis</name>
    <dbReference type="NCBI Taxonomy" id="1291555"/>
    <lineage>
        <taxon>Bacteria</taxon>
        <taxon>Bacillati</taxon>
        <taxon>Actinomycetota</taxon>
        <taxon>Actinomycetes</taxon>
        <taxon>Streptosporangiales</taxon>
        <taxon>Streptosporangiaceae</taxon>
        <taxon>Nonomuraea</taxon>
    </lineage>
</organism>
<reference evidence="2" key="1">
    <citation type="journal article" date="2019" name="Int. J. Syst. Evol. Microbiol.">
        <title>The Global Catalogue of Microorganisms (GCM) 10K type strain sequencing project: providing services to taxonomists for standard genome sequencing and annotation.</title>
        <authorList>
            <consortium name="The Broad Institute Genomics Platform"/>
            <consortium name="The Broad Institute Genome Sequencing Center for Infectious Disease"/>
            <person name="Wu L."/>
            <person name="Ma J."/>
        </authorList>
    </citation>
    <scope>NUCLEOTIDE SEQUENCE [LARGE SCALE GENOMIC DNA]</scope>
    <source>
        <strain evidence="2">CGMCC 1.15399</strain>
    </source>
</reference>
<comment type="caution">
    <text evidence="1">The sequence shown here is derived from an EMBL/GenBank/DDBJ whole genome shotgun (WGS) entry which is preliminary data.</text>
</comment>
<evidence type="ECO:0000313" key="2">
    <source>
        <dbReference type="Proteomes" id="UP001597097"/>
    </source>
</evidence>
<accession>A0ABW4G7W6</accession>
<dbReference type="RefSeq" id="WP_219531178.1">
    <property type="nucleotide sequence ID" value="NZ_JAHKRM010000010.1"/>
</dbReference>
<evidence type="ECO:0000313" key="1">
    <source>
        <dbReference type="EMBL" id="MFD1538121.1"/>
    </source>
</evidence>
<keyword evidence="2" id="KW-1185">Reference proteome</keyword>
<gene>
    <name evidence="1" type="ORF">ACFSJ0_13795</name>
</gene>
<name>A0ABW4G7W6_9ACTN</name>
<sequence>MLHTSLLLPCHVRELPGDAIELMPIVLPMTLTSSQRRQLAAILLDGLDEPEACATVLPTRRGHFVHVAT</sequence>
<protein>
    <submittedName>
        <fullName evidence="1">Uncharacterized protein</fullName>
    </submittedName>
</protein>
<dbReference type="EMBL" id="JBHUCM010000012">
    <property type="protein sequence ID" value="MFD1538121.1"/>
    <property type="molecule type" value="Genomic_DNA"/>
</dbReference>